<feature type="transmembrane region" description="Helical" evidence="1">
    <location>
        <begin position="375"/>
        <end position="395"/>
    </location>
</feature>
<evidence type="ECO:0000256" key="2">
    <source>
        <dbReference type="SAM" id="SignalP"/>
    </source>
</evidence>
<feature type="transmembrane region" description="Helical" evidence="1">
    <location>
        <begin position="559"/>
        <end position="576"/>
    </location>
</feature>
<reference evidence="5" key="1">
    <citation type="submission" date="2014-07" db="EMBL/GenBank/DDBJ databases">
        <authorList>
            <person name="Monot Marc"/>
        </authorList>
    </citation>
    <scope>NUCLEOTIDE SEQUENCE</scope>
    <source>
        <strain evidence="5">7032989</strain>
        <strain evidence="3">7032994</strain>
    </source>
</reference>
<feature type="transmembrane region" description="Helical" evidence="1">
    <location>
        <begin position="700"/>
        <end position="723"/>
    </location>
</feature>
<feature type="signal peptide" evidence="2">
    <location>
        <begin position="1"/>
        <end position="25"/>
    </location>
</feature>
<feature type="transmembrane region" description="Helical" evidence="1">
    <location>
        <begin position="466"/>
        <end position="486"/>
    </location>
</feature>
<keyword evidence="1" id="KW-0812">Transmembrane</keyword>
<sequence>MRKKIISFLATFIIILTSASQYSFADDISTRGKVIFIDMNRTSMSNMLRIKSLREELDNRGYIGLMNIRGDKGSDDRRSYASMGAGGRANVANEEDINFESSSKDRNIVFESATGKSAKGINNLTINKSINENLNFGEYGSVLGSLGQSLSDNGLKASVLGNSDIIENGQLIKNRNLCLTAMDEYGRIPNGNVDTINKKDLSMPYGISTDYDKLIVETKEAYKNNDVIFVELGDTYRLDLYKPNLNEKTYESMKDNIEKNIDIYLKNIFSMVEENDTIYIASAFPSDLDYKNKRRLSPIIKLNGEGKGILSSSTTRREGIVTNLDVGVEILDNFNIKNQNMVGRKYELINRDDNKEFLMDEYQKIVSISSIRSTILNGFVSIVFLSWIVAMIAILFRKHISKNYKETTFFILKELLKIGIVMPLSFMITPIMNFKTPLAISLGIIIITLTIYLISKVLIKNDLKNMLFFTGLTIVIMVIDAGFGSYLMKSNVMSYDCIIGARYYGVGNEYQGVAIGSAIFTFAILLTYKNIPKWSIIVFSLVILITSASPIMGANVGSAISECVAFLLFILLIYNVKIDFKKIVLLGIAVLFVLGVFVAIDMILGSNSHLGMFVKEIYFNGPGEIIQTFSRKIEMNLKLAQTSAWVNILLTGIGVILVLMINQIRYFKQLMDEYPIVFKGFIASIAGCLVTLLVNDSGIVSSATAFIYVIVPMITLSINLTALKE</sequence>
<feature type="transmembrane region" description="Helical" evidence="1">
    <location>
        <begin position="415"/>
        <end position="432"/>
    </location>
</feature>
<keyword evidence="2" id="KW-0732">Signal</keyword>
<feature type="transmembrane region" description="Helical" evidence="1">
    <location>
        <begin position="644"/>
        <end position="664"/>
    </location>
</feature>
<feature type="transmembrane region" description="Helical" evidence="1">
    <location>
        <begin position="583"/>
        <end position="604"/>
    </location>
</feature>
<accession>A0A069AT73</accession>
<dbReference type="RefSeq" id="WP_021366025.1">
    <property type="nucleotide sequence ID" value="NZ_BBYB01000150.1"/>
</dbReference>
<feature type="transmembrane region" description="Helical" evidence="1">
    <location>
        <begin position="535"/>
        <end position="553"/>
    </location>
</feature>
<evidence type="ECO:0000313" key="3">
    <source>
        <dbReference type="EMBL" id="CDS88922.1"/>
    </source>
</evidence>
<dbReference type="AlphaFoldDB" id="A0A069AT73"/>
<keyword evidence="1" id="KW-1133">Transmembrane helix</keyword>
<keyword evidence="1" id="KW-0472">Membrane</keyword>
<proteinExistence type="predicted"/>
<feature type="transmembrane region" description="Helical" evidence="1">
    <location>
        <begin position="510"/>
        <end position="528"/>
    </location>
</feature>
<gene>
    <name evidence="5" type="ORF">BN1095_240012</name>
    <name evidence="4" type="ORF">BN1096_80011</name>
    <name evidence="3" type="ORF">BN1097_70013</name>
</gene>
<feature type="transmembrane region" description="Helical" evidence="1">
    <location>
        <begin position="438"/>
        <end position="459"/>
    </location>
</feature>
<protein>
    <submittedName>
        <fullName evidence="5">Putative membrane protein</fullName>
    </submittedName>
</protein>
<evidence type="ECO:0000256" key="1">
    <source>
        <dbReference type="SAM" id="Phobius"/>
    </source>
</evidence>
<dbReference type="EMBL" id="LK932409">
    <property type="protein sequence ID" value="CDS88922.1"/>
    <property type="molecule type" value="Genomic_DNA"/>
</dbReference>
<name>A0A069AT73_CLODI</name>
<evidence type="ECO:0000313" key="4">
    <source>
        <dbReference type="EMBL" id="CDS90283.1"/>
    </source>
</evidence>
<dbReference type="EMBL" id="LK932894">
    <property type="protein sequence ID" value="CDT02242.1"/>
    <property type="molecule type" value="Genomic_DNA"/>
</dbReference>
<feature type="transmembrane region" description="Helical" evidence="1">
    <location>
        <begin position="676"/>
        <end position="694"/>
    </location>
</feature>
<dbReference type="EMBL" id="LK932535">
    <property type="protein sequence ID" value="CDS90283.1"/>
    <property type="molecule type" value="Genomic_DNA"/>
</dbReference>
<evidence type="ECO:0000313" key="5">
    <source>
        <dbReference type="EMBL" id="CDT02242.1"/>
    </source>
</evidence>
<organism evidence="5">
    <name type="scientific">Clostridioides difficile</name>
    <name type="common">Peptoclostridium difficile</name>
    <dbReference type="NCBI Taxonomy" id="1496"/>
    <lineage>
        <taxon>Bacteria</taxon>
        <taxon>Bacillati</taxon>
        <taxon>Bacillota</taxon>
        <taxon>Clostridia</taxon>
        <taxon>Peptostreptococcales</taxon>
        <taxon>Peptostreptococcaceae</taxon>
        <taxon>Clostridioides</taxon>
    </lineage>
</organism>
<feature type="chain" id="PRO_5013440358" evidence="2">
    <location>
        <begin position="26"/>
        <end position="725"/>
    </location>
</feature>